<feature type="signal peptide" evidence="1">
    <location>
        <begin position="1"/>
        <end position="22"/>
    </location>
</feature>
<keyword evidence="1" id="KW-0732">Signal</keyword>
<proteinExistence type="predicted"/>
<reference evidence="2 3" key="1">
    <citation type="submission" date="2018-08" db="EMBL/GenBank/DDBJ databases">
        <authorList>
            <person name="Laetsch R D."/>
            <person name="Stevens L."/>
            <person name="Kumar S."/>
            <person name="Blaxter L. M."/>
        </authorList>
    </citation>
    <scope>NUCLEOTIDE SEQUENCE [LARGE SCALE GENOMIC DNA]</scope>
</reference>
<feature type="chain" id="PRO_5019776554" description="DUF19 domain-containing protein" evidence="1">
    <location>
        <begin position="23"/>
        <end position="196"/>
    </location>
</feature>
<dbReference type="PANTHER" id="PTHR34401:SF6">
    <property type="entry name" value="DUF19 DOMAIN-CONTAINING PROTEIN"/>
    <property type="match status" value="1"/>
</dbReference>
<accession>A0A498SMX0</accession>
<protein>
    <recommendedName>
        <fullName evidence="4">DUF19 domain-containing protein</fullName>
    </recommendedName>
</protein>
<dbReference type="PANTHER" id="PTHR34401">
    <property type="entry name" value="PROTEIN CBG12388-RELATED"/>
    <property type="match status" value="1"/>
</dbReference>
<organism evidence="2 3">
    <name type="scientific">Acanthocheilonema viteae</name>
    <name type="common">Filarial nematode worm</name>
    <name type="synonym">Dipetalonema viteae</name>
    <dbReference type="NCBI Taxonomy" id="6277"/>
    <lineage>
        <taxon>Eukaryota</taxon>
        <taxon>Metazoa</taxon>
        <taxon>Ecdysozoa</taxon>
        <taxon>Nematoda</taxon>
        <taxon>Chromadorea</taxon>
        <taxon>Rhabditida</taxon>
        <taxon>Spirurina</taxon>
        <taxon>Spiruromorpha</taxon>
        <taxon>Filarioidea</taxon>
        <taxon>Onchocercidae</taxon>
        <taxon>Acanthocheilonema</taxon>
    </lineage>
</organism>
<evidence type="ECO:0000313" key="2">
    <source>
        <dbReference type="EMBL" id="VBB30120.1"/>
    </source>
</evidence>
<dbReference type="AlphaFoldDB" id="A0A498SMX0"/>
<sequence>MSRTKFMAIILMIFIADRLATGLMRRCKCEEDNECQEEALNSVDKCSSDCGYNLAPIGGNIQDMVDCFGKQEAAIQAEDVCLRRKINYKCDNRSQSAFVSEINFDNLEFTFNETTKPAVGPLLQKIYDSLDAIFKCGHDLTDHKTLMNFVKDCFGAYSLFYIEQMQACHCLLHKLHLTKLAGACIHVGNPLLKGFK</sequence>
<evidence type="ECO:0000256" key="1">
    <source>
        <dbReference type="SAM" id="SignalP"/>
    </source>
</evidence>
<name>A0A498SMX0_ACAVI</name>
<dbReference type="EMBL" id="UPTC01000788">
    <property type="protein sequence ID" value="VBB30120.1"/>
    <property type="molecule type" value="Genomic_DNA"/>
</dbReference>
<evidence type="ECO:0000313" key="3">
    <source>
        <dbReference type="Proteomes" id="UP000276991"/>
    </source>
</evidence>
<dbReference type="OrthoDB" id="5819305at2759"/>
<dbReference type="Proteomes" id="UP000276991">
    <property type="component" value="Unassembled WGS sequence"/>
</dbReference>
<gene>
    <name evidence="2" type="ORF">NAV_LOCUS4911</name>
</gene>
<evidence type="ECO:0008006" key="4">
    <source>
        <dbReference type="Google" id="ProtNLM"/>
    </source>
</evidence>
<keyword evidence="3" id="KW-1185">Reference proteome</keyword>